<evidence type="ECO:0000256" key="5">
    <source>
        <dbReference type="ARBA" id="ARBA00022723"/>
    </source>
</evidence>
<evidence type="ECO:0000313" key="14">
    <source>
        <dbReference type="Proteomes" id="UP000030671"/>
    </source>
</evidence>
<dbReference type="PANTHER" id="PTHR46300">
    <property type="entry name" value="P450, PUTATIVE (EUROFUNG)-RELATED-RELATED"/>
    <property type="match status" value="1"/>
</dbReference>
<evidence type="ECO:0000256" key="1">
    <source>
        <dbReference type="ARBA" id="ARBA00001971"/>
    </source>
</evidence>
<dbReference type="InterPro" id="IPR036396">
    <property type="entry name" value="Cyt_P450_sf"/>
</dbReference>
<evidence type="ECO:0000256" key="2">
    <source>
        <dbReference type="ARBA" id="ARBA00005179"/>
    </source>
</evidence>
<dbReference type="KEGG" id="hir:HETIRDRAFT_50872"/>
<keyword evidence="11" id="KW-1133">Transmembrane helix</keyword>
<evidence type="ECO:0000256" key="6">
    <source>
        <dbReference type="ARBA" id="ARBA00023002"/>
    </source>
</evidence>
<dbReference type="GeneID" id="20678159"/>
<keyword evidence="11" id="KW-0812">Transmembrane</keyword>
<keyword evidence="11" id="KW-0472">Membrane</keyword>
<evidence type="ECO:0000256" key="8">
    <source>
        <dbReference type="ARBA" id="ARBA00023033"/>
    </source>
</evidence>
<keyword evidence="6 10" id="KW-0560">Oxidoreductase</keyword>
<dbReference type="Pfam" id="PF00067">
    <property type="entry name" value="p450"/>
    <property type="match status" value="1"/>
</dbReference>
<evidence type="ECO:0000256" key="11">
    <source>
        <dbReference type="SAM" id="Phobius"/>
    </source>
</evidence>
<dbReference type="InterPro" id="IPR002401">
    <property type="entry name" value="Cyt_P450_E_grp-I"/>
</dbReference>
<accession>W4K0C3</accession>
<dbReference type="PRINTS" id="PR00463">
    <property type="entry name" value="EP450I"/>
</dbReference>
<evidence type="ECO:0000256" key="7">
    <source>
        <dbReference type="ARBA" id="ARBA00023004"/>
    </source>
</evidence>
<keyword evidence="8 10" id="KW-0503">Monooxygenase</keyword>
<feature type="signal peptide" evidence="12">
    <location>
        <begin position="1"/>
        <end position="16"/>
    </location>
</feature>
<comment type="cofactor">
    <cofactor evidence="1 9">
        <name>heme</name>
        <dbReference type="ChEBI" id="CHEBI:30413"/>
    </cofactor>
</comment>
<dbReference type="OrthoDB" id="2789670at2759"/>
<dbReference type="RefSeq" id="XP_009548794.1">
    <property type="nucleotide sequence ID" value="XM_009550499.1"/>
</dbReference>
<evidence type="ECO:0000256" key="9">
    <source>
        <dbReference type="PIRSR" id="PIRSR602401-1"/>
    </source>
</evidence>
<feature type="transmembrane region" description="Helical" evidence="11">
    <location>
        <begin position="298"/>
        <end position="319"/>
    </location>
</feature>
<dbReference type="HOGENOM" id="CLU_001570_2_3_1"/>
<proteinExistence type="inferred from homology"/>
<comment type="similarity">
    <text evidence="3 10">Belongs to the cytochrome P450 family.</text>
</comment>
<evidence type="ECO:0000256" key="3">
    <source>
        <dbReference type="ARBA" id="ARBA00010617"/>
    </source>
</evidence>
<dbReference type="Proteomes" id="UP000030671">
    <property type="component" value="Unassembled WGS sequence"/>
</dbReference>
<dbReference type="InterPro" id="IPR001128">
    <property type="entry name" value="Cyt_P450"/>
</dbReference>
<evidence type="ECO:0000256" key="4">
    <source>
        <dbReference type="ARBA" id="ARBA00022617"/>
    </source>
</evidence>
<evidence type="ECO:0000256" key="12">
    <source>
        <dbReference type="SAM" id="SignalP"/>
    </source>
</evidence>
<dbReference type="PROSITE" id="PS00086">
    <property type="entry name" value="CYTOCHROME_P450"/>
    <property type="match status" value="1"/>
</dbReference>
<dbReference type="GO" id="GO:0004497">
    <property type="term" value="F:monooxygenase activity"/>
    <property type="evidence" value="ECO:0007669"/>
    <property type="project" value="UniProtKB-KW"/>
</dbReference>
<protein>
    <submittedName>
        <fullName evidence="13">Cytochrome P450 monooxygenase 103</fullName>
    </submittedName>
</protein>
<dbReference type="STRING" id="747525.W4K0C3"/>
<dbReference type="GO" id="GO:0005506">
    <property type="term" value="F:iron ion binding"/>
    <property type="evidence" value="ECO:0007669"/>
    <property type="project" value="InterPro"/>
</dbReference>
<keyword evidence="4 9" id="KW-0349">Heme</keyword>
<dbReference type="CDD" id="cd11065">
    <property type="entry name" value="CYP64-like"/>
    <property type="match status" value="1"/>
</dbReference>
<dbReference type="PANTHER" id="PTHR46300:SF7">
    <property type="entry name" value="P450, PUTATIVE (EUROFUNG)-RELATED"/>
    <property type="match status" value="1"/>
</dbReference>
<keyword evidence="14" id="KW-1185">Reference proteome</keyword>
<dbReference type="PRINTS" id="PR00385">
    <property type="entry name" value="P450"/>
</dbReference>
<feature type="binding site" description="axial binding residue" evidence="9">
    <location>
        <position position="441"/>
    </location>
    <ligand>
        <name>heme</name>
        <dbReference type="ChEBI" id="CHEBI:30413"/>
    </ligand>
    <ligandPart>
        <name>Fe</name>
        <dbReference type="ChEBI" id="CHEBI:18248"/>
    </ligandPart>
</feature>
<keyword evidence="5 9" id="KW-0479">Metal-binding</keyword>
<name>W4K0C3_HETIT</name>
<dbReference type="InParanoid" id="W4K0C3"/>
<sequence>MPSLSLVTTLFGFLIAIILHVRRKQKTTCSLPPGPIGLPVIGNLLDIPKSREWVTYEKWGKEFDSDVIHMNVLGTHLIILNSAKATDELFDRRSSLYSDRPLLVALNVILKIDWAIGFSRYGTRWRNMRREFHRYFHPTASQQYRPIEVKATHELLRRLLDTPSEFLEHIRFMAGQTIIKIAYGIDVQQKDDPYVDAAEDVLKAVAFGSTGRAGLVDTFPMLALLPAWFPGNSFKKEAQRWDGAAPRMIEGPYHIAKEATVNGTAEPSVTASMIQRLRAGAGPSYLSEDIIKKTSGTMYFAGADTTVAALQIFFFAMILHPKAQKKAQAEIDNVIGTNRLPSFSDVNTLPYVSALIKEVFRWRPVSPLAIQHRVITDDIYEGYYIPAGSVVIGNTWAILHDEATFPEPDVFKPERFLPTSGDDSTKIPFPDAAFGYGRRICPGRYMARDAVWIAMVSILASFEITKAVDDEGEEIEPKDEFTSGIISYPVPFGCRIRPRSRTMEGLIRESAMHDRKLSEGLAHPRL</sequence>
<dbReference type="AlphaFoldDB" id="W4K0C3"/>
<dbReference type="SUPFAM" id="SSF48264">
    <property type="entry name" value="Cytochrome P450"/>
    <property type="match status" value="1"/>
</dbReference>
<dbReference type="InterPro" id="IPR017972">
    <property type="entry name" value="Cyt_P450_CS"/>
</dbReference>
<dbReference type="InterPro" id="IPR050364">
    <property type="entry name" value="Cytochrome_P450_fung"/>
</dbReference>
<evidence type="ECO:0000313" key="13">
    <source>
        <dbReference type="EMBL" id="ETW78566.1"/>
    </source>
</evidence>
<feature type="chain" id="PRO_5004844215" evidence="12">
    <location>
        <begin position="17"/>
        <end position="526"/>
    </location>
</feature>
<comment type="pathway">
    <text evidence="2">Secondary metabolite biosynthesis.</text>
</comment>
<keyword evidence="12" id="KW-0732">Signal</keyword>
<gene>
    <name evidence="13" type="primary">cpm103</name>
    <name evidence="13" type="ORF">HETIRDRAFT_50872</name>
</gene>
<keyword evidence="7 9" id="KW-0408">Iron</keyword>
<dbReference type="EMBL" id="KI925461">
    <property type="protein sequence ID" value="ETW78566.1"/>
    <property type="molecule type" value="Genomic_DNA"/>
</dbReference>
<dbReference type="eggNOG" id="KOG0156">
    <property type="taxonomic scope" value="Eukaryota"/>
</dbReference>
<evidence type="ECO:0000256" key="10">
    <source>
        <dbReference type="RuleBase" id="RU000461"/>
    </source>
</evidence>
<organism evidence="13 14">
    <name type="scientific">Heterobasidion irregulare (strain TC 32-1)</name>
    <dbReference type="NCBI Taxonomy" id="747525"/>
    <lineage>
        <taxon>Eukaryota</taxon>
        <taxon>Fungi</taxon>
        <taxon>Dikarya</taxon>
        <taxon>Basidiomycota</taxon>
        <taxon>Agaricomycotina</taxon>
        <taxon>Agaricomycetes</taxon>
        <taxon>Russulales</taxon>
        <taxon>Bondarzewiaceae</taxon>
        <taxon>Heterobasidion</taxon>
        <taxon>Heterobasidion annosum species complex</taxon>
    </lineage>
</organism>
<reference evidence="13 14" key="1">
    <citation type="journal article" date="2012" name="New Phytol.">
        <title>Insight into trade-off between wood decay and parasitism from the genome of a fungal forest pathogen.</title>
        <authorList>
            <person name="Olson A."/>
            <person name="Aerts A."/>
            <person name="Asiegbu F."/>
            <person name="Belbahri L."/>
            <person name="Bouzid O."/>
            <person name="Broberg A."/>
            <person name="Canback B."/>
            <person name="Coutinho P.M."/>
            <person name="Cullen D."/>
            <person name="Dalman K."/>
            <person name="Deflorio G."/>
            <person name="van Diepen L.T."/>
            <person name="Dunand C."/>
            <person name="Duplessis S."/>
            <person name="Durling M."/>
            <person name="Gonthier P."/>
            <person name="Grimwood J."/>
            <person name="Fossdal C.G."/>
            <person name="Hansson D."/>
            <person name="Henrissat B."/>
            <person name="Hietala A."/>
            <person name="Himmelstrand K."/>
            <person name="Hoffmeister D."/>
            <person name="Hogberg N."/>
            <person name="James T.Y."/>
            <person name="Karlsson M."/>
            <person name="Kohler A."/>
            <person name="Kues U."/>
            <person name="Lee Y.H."/>
            <person name="Lin Y.C."/>
            <person name="Lind M."/>
            <person name="Lindquist E."/>
            <person name="Lombard V."/>
            <person name="Lucas S."/>
            <person name="Lunden K."/>
            <person name="Morin E."/>
            <person name="Murat C."/>
            <person name="Park J."/>
            <person name="Raffaello T."/>
            <person name="Rouze P."/>
            <person name="Salamov A."/>
            <person name="Schmutz J."/>
            <person name="Solheim H."/>
            <person name="Stahlberg J."/>
            <person name="Velez H."/>
            <person name="de Vries R.P."/>
            <person name="Wiebenga A."/>
            <person name="Woodward S."/>
            <person name="Yakovlev I."/>
            <person name="Garbelotto M."/>
            <person name="Martin F."/>
            <person name="Grigoriev I.V."/>
            <person name="Stenlid J."/>
        </authorList>
    </citation>
    <scope>NUCLEOTIDE SEQUENCE [LARGE SCALE GENOMIC DNA]</scope>
    <source>
        <strain evidence="13 14">TC 32-1</strain>
    </source>
</reference>
<dbReference type="Gene3D" id="1.10.630.10">
    <property type="entry name" value="Cytochrome P450"/>
    <property type="match status" value="1"/>
</dbReference>
<dbReference type="GO" id="GO:0016705">
    <property type="term" value="F:oxidoreductase activity, acting on paired donors, with incorporation or reduction of molecular oxygen"/>
    <property type="evidence" value="ECO:0007669"/>
    <property type="project" value="InterPro"/>
</dbReference>
<dbReference type="GO" id="GO:0020037">
    <property type="term" value="F:heme binding"/>
    <property type="evidence" value="ECO:0007669"/>
    <property type="project" value="InterPro"/>
</dbReference>